<dbReference type="KEGG" id="adl:AURDEDRAFT_188167"/>
<feature type="compositionally biased region" description="Polar residues" evidence="1">
    <location>
        <begin position="277"/>
        <end position="286"/>
    </location>
</feature>
<feature type="transmembrane region" description="Helical" evidence="2">
    <location>
        <begin position="34"/>
        <end position="54"/>
    </location>
</feature>
<keyword evidence="4" id="KW-1185">Reference proteome</keyword>
<keyword evidence="2" id="KW-0812">Transmembrane</keyword>
<accession>J0CZK5</accession>
<feature type="transmembrane region" description="Helical" evidence="2">
    <location>
        <begin position="211"/>
        <end position="231"/>
    </location>
</feature>
<feature type="transmembrane region" description="Helical" evidence="2">
    <location>
        <begin position="243"/>
        <end position="263"/>
    </location>
</feature>
<gene>
    <name evidence="3" type="ORF">AURDEDRAFT_188167</name>
</gene>
<organism evidence="3 4">
    <name type="scientific">Auricularia subglabra (strain TFB-10046 / SS5)</name>
    <name type="common">White-rot fungus</name>
    <name type="synonym">Auricularia delicata (strain TFB10046)</name>
    <dbReference type="NCBI Taxonomy" id="717982"/>
    <lineage>
        <taxon>Eukaryota</taxon>
        <taxon>Fungi</taxon>
        <taxon>Dikarya</taxon>
        <taxon>Basidiomycota</taxon>
        <taxon>Agaricomycotina</taxon>
        <taxon>Agaricomycetes</taxon>
        <taxon>Auriculariales</taxon>
        <taxon>Auriculariaceae</taxon>
        <taxon>Auricularia</taxon>
    </lineage>
</organism>
<dbReference type="OrthoDB" id="3259206at2759"/>
<evidence type="ECO:0000313" key="4">
    <source>
        <dbReference type="Proteomes" id="UP000006514"/>
    </source>
</evidence>
<evidence type="ECO:0000256" key="1">
    <source>
        <dbReference type="SAM" id="MobiDB-lite"/>
    </source>
</evidence>
<sequence length="305" mass="33068">MLVPGAFALLMPLSAYIIRKHGSRTPAAWARYCSLFMFLTSAAYWAASVATLGIRLHAFFIKPSPPLAAASAVYSPIPNSVVLINYILSDGVVVWRAWVLCRRDSGRLLYVPVVLLCSASLAVIATCVMRIIITVVRVHYDLKIEPAPLTRGIDVCQVASISLTLLNNLTATGLIGYQAWKYRREVQGYISAAADNGRGTASVLALMIESGLLYCLSTVFMIVAMTIRLPYGTLGDLYTPVNVQLAGMYPTLVILIVSLRMSVQESTMDARSREATRQSTPGTTPSIPLARGGPTISNDQSHITQ</sequence>
<dbReference type="Proteomes" id="UP000006514">
    <property type="component" value="Unassembled WGS sequence"/>
</dbReference>
<dbReference type="InParanoid" id="J0CZK5"/>
<evidence type="ECO:0000256" key="2">
    <source>
        <dbReference type="SAM" id="Phobius"/>
    </source>
</evidence>
<evidence type="ECO:0000313" key="3">
    <source>
        <dbReference type="EMBL" id="EJD37081.1"/>
    </source>
</evidence>
<dbReference type="AlphaFoldDB" id="J0CZK5"/>
<keyword evidence="2" id="KW-1133">Transmembrane helix</keyword>
<feature type="transmembrane region" description="Helical" evidence="2">
    <location>
        <begin position="108"/>
        <end position="133"/>
    </location>
</feature>
<keyword evidence="2" id="KW-0472">Membrane</keyword>
<proteinExistence type="predicted"/>
<reference evidence="4" key="1">
    <citation type="journal article" date="2012" name="Science">
        <title>The Paleozoic origin of enzymatic lignin decomposition reconstructed from 31 fungal genomes.</title>
        <authorList>
            <person name="Floudas D."/>
            <person name="Binder M."/>
            <person name="Riley R."/>
            <person name="Barry K."/>
            <person name="Blanchette R.A."/>
            <person name="Henrissat B."/>
            <person name="Martinez A.T."/>
            <person name="Otillar R."/>
            <person name="Spatafora J.W."/>
            <person name="Yadav J.S."/>
            <person name="Aerts A."/>
            <person name="Benoit I."/>
            <person name="Boyd A."/>
            <person name="Carlson A."/>
            <person name="Copeland A."/>
            <person name="Coutinho P.M."/>
            <person name="de Vries R.P."/>
            <person name="Ferreira P."/>
            <person name="Findley K."/>
            <person name="Foster B."/>
            <person name="Gaskell J."/>
            <person name="Glotzer D."/>
            <person name="Gorecki P."/>
            <person name="Heitman J."/>
            <person name="Hesse C."/>
            <person name="Hori C."/>
            <person name="Igarashi K."/>
            <person name="Jurgens J.A."/>
            <person name="Kallen N."/>
            <person name="Kersten P."/>
            <person name="Kohler A."/>
            <person name="Kuees U."/>
            <person name="Kumar T.K.A."/>
            <person name="Kuo A."/>
            <person name="LaButti K."/>
            <person name="Larrondo L.F."/>
            <person name="Lindquist E."/>
            <person name="Ling A."/>
            <person name="Lombard V."/>
            <person name="Lucas S."/>
            <person name="Lundell T."/>
            <person name="Martin R."/>
            <person name="McLaughlin D.J."/>
            <person name="Morgenstern I."/>
            <person name="Morin E."/>
            <person name="Murat C."/>
            <person name="Nagy L.G."/>
            <person name="Nolan M."/>
            <person name="Ohm R.A."/>
            <person name="Patyshakuliyeva A."/>
            <person name="Rokas A."/>
            <person name="Ruiz-Duenas F.J."/>
            <person name="Sabat G."/>
            <person name="Salamov A."/>
            <person name="Samejima M."/>
            <person name="Schmutz J."/>
            <person name="Slot J.C."/>
            <person name="St John F."/>
            <person name="Stenlid J."/>
            <person name="Sun H."/>
            <person name="Sun S."/>
            <person name="Syed K."/>
            <person name="Tsang A."/>
            <person name="Wiebenga A."/>
            <person name="Young D."/>
            <person name="Pisabarro A."/>
            <person name="Eastwood D.C."/>
            <person name="Martin F."/>
            <person name="Cullen D."/>
            <person name="Grigoriev I.V."/>
            <person name="Hibbett D.S."/>
        </authorList>
    </citation>
    <scope>NUCLEOTIDE SEQUENCE [LARGE SCALE GENOMIC DNA]</scope>
    <source>
        <strain evidence="4">TFB10046</strain>
    </source>
</reference>
<feature type="transmembrane region" description="Helical" evidence="2">
    <location>
        <begin position="66"/>
        <end position="88"/>
    </location>
</feature>
<feature type="region of interest" description="Disordered" evidence="1">
    <location>
        <begin position="268"/>
        <end position="305"/>
    </location>
</feature>
<dbReference type="OMA" id="THRMGIM"/>
<dbReference type="eggNOG" id="ENOG502SP7E">
    <property type="taxonomic scope" value="Eukaryota"/>
</dbReference>
<protein>
    <submittedName>
        <fullName evidence="3">Uncharacterized protein</fullName>
    </submittedName>
</protein>
<dbReference type="EMBL" id="JH687847">
    <property type="protein sequence ID" value="EJD37081.1"/>
    <property type="molecule type" value="Genomic_DNA"/>
</dbReference>
<feature type="compositionally biased region" description="Polar residues" evidence="1">
    <location>
        <begin position="295"/>
        <end position="305"/>
    </location>
</feature>
<name>J0CZK5_AURST</name>